<dbReference type="PANTHER" id="PTHR42943">
    <property type="entry name" value="GLUTATHIONE S-TRANSFERASE KAPPA"/>
    <property type="match status" value="1"/>
</dbReference>
<reference evidence="2" key="1">
    <citation type="submission" date="2018-05" db="EMBL/GenBank/DDBJ databases">
        <authorList>
            <person name="Lanie J.A."/>
            <person name="Ng W.-L."/>
            <person name="Kazmierczak K.M."/>
            <person name="Andrzejewski T.M."/>
            <person name="Davidsen T.M."/>
            <person name="Wayne K.J."/>
            <person name="Tettelin H."/>
            <person name="Glass J.I."/>
            <person name="Rusch D."/>
            <person name="Podicherti R."/>
            <person name="Tsui H.-C.T."/>
            <person name="Winkler M.E."/>
        </authorList>
    </citation>
    <scope>NUCLEOTIDE SEQUENCE</scope>
</reference>
<feature type="non-terminal residue" evidence="2">
    <location>
        <position position="423"/>
    </location>
</feature>
<feature type="domain" description="DSBA-like thioredoxin" evidence="1">
    <location>
        <begin position="236"/>
        <end position="418"/>
    </location>
</feature>
<dbReference type="GO" id="GO:0016491">
    <property type="term" value="F:oxidoreductase activity"/>
    <property type="evidence" value="ECO:0007669"/>
    <property type="project" value="InterPro"/>
</dbReference>
<sequence>MMKEWSSEEIFLHQRFDKEEARKKEGRPHEIFYFHKIDDPYSHLTIQIIDKLEQNYDVVLTPFLVGDTGGDSIPEPSMYLKHCLKDAIEIAPHYGLKFNSRDYPPTEKFIQANQYLSGLVNTPIFLETAKKVSFLLWNNEDQDFDNNEFVNLLPADQTSNVLSEGNQKLSECGYYFGSSFHYEGENYWGIDRLDHLEERLTELGTKKNNVSDFILKRIEIVSTPAFSDIEKEKFNLEFFPSLNSPYTYISFKRVREIANKYPVNLKVRPVMPMIMRGMKIHPNKGKYVLSDAAREGRKYGTKIKDIYSPIGAPARKAYSLFEIIDKNDKGFDFLEELTIASFFDGINIGDEIFLDKLITKLDLSWSKVKAELNNDRWEAQLDENLKNMYAGNSWGVPTLKLTNKDGSDPYYKWGQDRLWLIEN</sequence>
<dbReference type="InterPro" id="IPR051924">
    <property type="entry name" value="GST_Kappa/NadH"/>
</dbReference>
<dbReference type="Pfam" id="PF01323">
    <property type="entry name" value="DSBA"/>
    <property type="match status" value="1"/>
</dbReference>
<accession>A0A381QJP3</accession>
<dbReference type="EMBL" id="UINC01001392">
    <property type="protein sequence ID" value="SUZ79562.1"/>
    <property type="molecule type" value="Genomic_DNA"/>
</dbReference>
<protein>
    <recommendedName>
        <fullName evidence="1">DSBA-like thioredoxin domain-containing protein</fullName>
    </recommendedName>
</protein>
<dbReference type="InterPro" id="IPR036249">
    <property type="entry name" value="Thioredoxin-like_sf"/>
</dbReference>
<evidence type="ECO:0000313" key="2">
    <source>
        <dbReference type="EMBL" id="SUZ79562.1"/>
    </source>
</evidence>
<evidence type="ECO:0000259" key="1">
    <source>
        <dbReference type="Pfam" id="PF01323"/>
    </source>
</evidence>
<feature type="non-terminal residue" evidence="2">
    <location>
        <position position="1"/>
    </location>
</feature>
<dbReference type="SUPFAM" id="SSF52833">
    <property type="entry name" value="Thioredoxin-like"/>
    <property type="match status" value="2"/>
</dbReference>
<organism evidence="2">
    <name type="scientific">marine metagenome</name>
    <dbReference type="NCBI Taxonomy" id="408172"/>
    <lineage>
        <taxon>unclassified sequences</taxon>
        <taxon>metagenomes</taxon>
        <taxon>ecological metagenomes</taxon>
    </lineage>
</organism>
<dbReference type="AlphaFoldDB" id="A0A381QJP3"/>
<dbReference type="Gene3D" id="3.40.30.10">
    <property type="entry name" value="Glutaredoxin"/>
    <property type="match status" value="2"/>
</dbReference>
<proteinExistence type="predicted"/>
<dbReference type="InterPro" id="IPR001853">
    <property type="entry name" value="DSBA-like_thioredoxin_dom"/>
</dbReference>
<name>A0A381QJP3_9ZZZZ</name>
<dbReference type="PANTHER" id="PTHR42943:SF2">
    <property type="entry name" value="GLUTATHIONE S-TRANSFERASE KAPPA 1"/>
    <property type="match status" value="1"/>
</dbReference>
<gene>
    <name evidence="2" type="ORF">METZ01_LOCUS32416</name>
</gene>